<organism evidence="2 3">
    <name type="scientific">Letharia lupina</name>
    <dbReference type="NCBI Taxonomy" id="560253"/>
    <lineage>
        <taxon>Eukaryota</taxon>
        <taxon>Fungi</taxon>
        <taxon>Dikarya</taxon>
        <taxon>Ascomycota</taxon>
        <taxon>Pezizomycotina</taxon>
        <taxon>Lecanoromycetes</taxon>
        <taxon>OSLEUM clade</taxon>
        <taxon>Lecanoromycetidae</taxon>
        <taxon>Lecanorales</taxon>
        <taxon>Lecanorineae</taxon>
        <taxon>Parmeliaceae</taxon>
        <taxon>Letharia</taxon>
    </lineage>
</organism>
<dbReference type="RefSeq" id="XP_037149452.1">
    <property type="nucleotide sequence ID" value="XM_037294764.1"/>
</dbReference>
<proteinExistence type="predicted"/>
<reference evidence="2 3" key="1">
    <citation type="journal article" date="2020" name="Genomics">
        <title>Complete, high-quality genomes from long-read metagenomic sequencing of two wolf lichen thalli reveals enigmatic genome architecture.</title>
        <authorList>
            <person name="McKenzie S.K."/>
            <person name="Walston R.F."/>
            <person name="Allen J.L."/>
        </authorList>
    </citation>
    <scope>NUCLEOTIDE SEQUENCE [LARGE SCALE GENOMIC DNA]</scope>
    <source>
        <strain evidence="2">WasteWater1</strain>
    </source>
</reference>
<dbReference type="EMBL" id="JACCJB010000018">
    <property type="protein sequence ID" value="KAF6220017.1"/>
    <property type="molecule type" value="Genomic_DNA"/>
</dbReference>
<gene>
    <name evidence="2" type="ORF">HO133_003842</name>
</gene>
<dbReference type="AlphaFoldDB" id="A0A8H6CAN8"/>
<name>A0A8H6CAN8_9LECA</name>
<evidence type="ECO:0000313" key="3">
    <source>
        <dbReference type="Proteomes" id="UP000593566"/>
    </source>
</evidence>
<accession>A0A8H6CAN8</accession>
<sequence>MDVITSEVVYTTVTSCPVASTTHTEGGSTSIEVVTSVSTFLTTDTVTICTRCTATTPSFTPASSTPAAATTTATGSAVNTPSNSGSSAAASTQSSAVSSPAPTTMLSSFSPLLPTFKSISDSVKKMINVEIQVIVKTAAAAAISQT</sequence>
<dbReference type="Proteomes" id="UP000593566">
    <property type="component" value="Unassembled WGS sequence"/>
</dbReference>
<evidence type="ECO:0000256" key="1">
    <source>
        <dbReference type="SAM" id="MobiDB-lite"/>
    </source>
</evidence>
<keyword evidence="3" id="KW-1185">Reference proteome</keyword>
<protein>
    <submittedName>
        <fullName evidence="2">Uncharacterized protein</fullName>
    </submittedName>
</protein>
<comment type="caution">
    <text evidence="2">The sequence shown here is derived from an EMBL/GenBank/DDBJ whole genome shotgun (WGS) entry which is preliminary data.</text>
</comment>
<feature type="region of interest" description="Disordered" evidence="1">
    <location>
        <begin position="57"/>
        <end position="100"/>
    </location>
</feature>
<evidence type="ECO:0000313" key="2">
    <source>
        <dbReference type="EMBL" id="KAF6220017.1"/>
    </source>
</evidence>
<dbReference type="GeneID" id="59332253"/>